<dbReference type="InterPro" id="IPR031107">
    <property type="entry name" value="Small_HSP"/>
</dbReference>
<dbReference type="Proteomes" id="UP000800082">
    <property type="component" value="Unassembled WGS sequence"/>
</dbReference>
<feature type="compositionally biased region" description="Basic and acidic residues" evidence="5">
    <location>
        <begin position="250"/>
        <end position="259"/>
    </location>
</feature>
<dbReference type="PANTHER" id="PTHR11527">
    <property type="entry name" value="HEAT-SHOCK PROTEIN 20 FAMILY MEMBER"/>
    <property type="match status" value="1"/>
</dbReference>
<feature type="region of interest" description="Disordered" evidence="5">
    <location>
        <begin position="154"/>
        <end position="219"/>
    </location>
</feature>
<dbReference type="InterPro" id="IPR008978">
    <property type="entry name" value="HSP20-like_chaperone"/>
</dbReference>
<dbReference type="AlphaFoldDB" id="A0A6A5RD26"/>
<dbReference type="Pfam" id="PF00011">
    <property type="entry name" value="HSP20"/>
    <property type="match status" value="1"/>
</dbReference>
<keyword evidence="8" id="KW-1185">Reference proteome</keyword>
<protein>
    <submittedName>
        <fullName evidence="7">HSP20-like chaperone</fullName>
    </submittedName>
</protein>
<dbReference type="Gene3D" id="2.60.40.790">
    <property type="match status" value="2"/>
</dbReference>
<gene>
    <name evidence="7" type="ORF">M421DRAFT_68266</name>
</gene>
<feature type="coiled-coil region" evidence="4">
    <location>
        <begin position="57"/>
        <end position="101"/>
    </location>
</feature>
<evidence type="ECO:0000256" key="2">
    <source>
        <dbReference type="PROSITE-ProRule" id="PRU00285"/>
    </source>
</evidence>
<reference evidence="7" key="1">
    <citation type="journal article" date="2020" name="Stud. Mycol.">
        <title>101 Dothideomycetes genomes: a test case for predicting lifestyles and emergence of pathogens.</title>
        <authorList>
            <person name="Haridas S."/>
            <person name="Albert R."/>
            <person name="Binder M."/>
            <person name="Bloem J."/>
            <person name="Labutti K."/>
            <person name="Salamov A."/>
            <person name="Andreopoulos B."/>
            <person name="Baker S."/>
            <person name="Barry K."/>
            <person name="Bills G."/>
            <person name="Bluhm B."/>
            <person name="Cannon C."/>
            <person name="Castanera R."/>
            <person name="Culley D."/>
            <person name="Daum C."/>
            <person name="Ezra D."/>
            <person name="Gonzalez J."/>
            <person name="Henrissat B."/>
            <person name="Kuo A."/>
            <person name="Liang C."/>
            <person name="Lipzen A."/>
            <person name="Lutzoni F."/>
            <person name="Magnuson J."/>
            <person name="Mondo S."/>
            <person name="Nolan M."/>
            <person name="Ohm R."/>
            <person name="Pangilinan J."/>
            <person name="Park H.-J."/>
            <person name="Ramirez L."/>
            <person name="Alfaro M."/>
            <person name="Sun H."/>
            <person name="Tritt A."/>
            <person name="Yoshinaga Y."/>
            <person name="Zwiers L.-H."/>
            <person name="Turgeon B."/>
            <person name="Goodwin S."/>
            <person name="Spatafora J."/>
            <person name="Crous P."/>
            <person name="Grigoriev I."/>
        </authorList>
    </citation>
    <scope>NUCLEOTIDE SEQUENCE</scope>
    <source>
        <strain evidence="7">CBS 183.55</strain>
    </source>
</reference>
<evidence type="ECO:0000256" key="3">
    <source>
        <dbReference type="RuleBase" id="RU003616"/>
    </source>
</evidence>
<dbReference type="InterPro" id="IPR002068">
    <property type="entry name" value="A-crystallin/Hsp20_dom"/>
</dbReference>
<evidence type="ECO:0000313" key="8">
    <source>
        <dbReference type="Proteomes" id="UP000800082"/>
    </source>
</evidence>
<keyword evidence="1" id="KW-0346">Stress response</keyword>
<dbReference type="OrthoDB" id="1431247at2759"/>
<proteinExistence type="inferred from homology"/>
<name>A0A6A5RD26_9PLEO</name>
<comment type="similarity">
    <text evidence="2 3">Belongs to the small heat shock protein (HSP20) family.</text>
</comment>
<dbReference type="CDD" id="cd06464">
    <property type="entry name" value="ACD_sHsps-like"/>
    <property type="match status" value="2"/>
</dbReference>
<accession>A0A6A5RD26</accession>
<sequence length="334" mass="37357">MAYILAPRFAQAYQATECNNPFGFCASAPRPTHDYRIARRSQPQPCPSPFASFLSQIKDLANQIDRESQRQAQIKAQREAKREAQQARLQQQLRKRALRAQFAVTQGEQGWQVEAEVPDFQQENISIEVNDENTLKIAGNTEWGAKLQIEVQPETEGPLAVEQSPEDATEQTIEESADEKLEDGTLEPSVQVATETTGTGSARPATPDSDTSSHKSYQPTVEDDFEDDFEDLGPEASTLFSTPFTLARTSEPKGKEKNVEPTVIAEDPEVSVPKQQQQKKEEEVEERPRGSFERTFRFPERINADGVRASFKNGVLCVTVPRAQAQHARRIAIL</sequence>
<keyword evidence="4" id="KW-0175">Coiled coil</keyword>
<evidence type="ECO:0000259" key="6">
    <source>
        <dbReference type="PROSITE" id="PS01031"/>
    </source>
</evidence>
<evidence type="ECO:0000256" key="5">
    <source>
        <dbReference type="SAM" id="MobiDB-lite"/>
    </source>
</evidence>
<dbReference type="PROSITE" id="PS01031">
    <property type="entry name" value="SHSP"/>
    <property type="match status" value="1"/>
</dbReference>
<dbReference type="RefSeq" id="XP_033446407.1">
    <property type="nucleotide sequence ID" value="XM_033596496.1"/>
</dbReference>
<evidence type="ECO:0000256" key="4">
    <source>
        <dbReference type="SAM" id="Coils"/>
    </source>
</evidence>
<dbReference type="EMBL" id="ML978979">
    <property type="protein sequence ID" value="KAF1926155.1"/>
    <property type="molecule type" value="Genomic_DNA"/>
</dbReference>
<evidence type="ECO:0000256" key="1">
    <source>
        <dbReference type="ARBA" id="ARBA00023016"/>
    </source>
</evidence>
<feature type="compositionally biased region" description="Basic and acidic residues" evidence="5">
    <location>
        <begin position="278"/>
        <end position="292"/>
    </location>
</feature>
<feature type="domain" description="SHSP" evidence="6">
    <location>
        <begin position="93"/>
        <end position="334"/>
    </location>
</feature>
<feature type="compositionally biased region" description="Polar residues" evidence="5">
    <location>
        <begin position="191"/>
        <end position="200"/>
    </location>
</feature>
<feature type="region of interest" description="Disordered" evidence="5">
    <location>
        <begin position="241"/>
        <end position="292"/>
    </location>
</feature>
<dbReference type="GeneID" id="54354163"/>
<evidence type="ECO:0000313" key="7">
    <source>
        <dbReference type="EMBL" id="KAF1926155.1"/>
    </source>
</evidence>
<feature type="compositionally biased region" description="Acidic residues" evidence="5">
    <location>
        <begin position="164"/>
        <end position="177"/>
    </location>
</feature>
<organism evidence="7 8">
    <name type="scientific">Didymella exigua CBS 183.55</name>
    <dbReference type="NCBI Taxonomy" id="1150837"/>
    <lineage>
        <taxon>Eukaryota</taxon>
        <taxon>Fungi</taxon>
        <taxon>Dikarya</taxon>
        <taxon>Ascomycota</taxon>
        <taxon>Pezizomycotina</taxon>
        <taxon>Dothideomycetes</taxon>
        <taxon>Pleosporomycetidae</taxon>
        <taxon>Pleosporales</taxon>
        <taxon>Pleosporineae</taxon>
        <taxon>Didymellaceae</taxon>
        <taxon>Didymella</taxon>
    </lineage>
</organism>
<feature type="compositionally biased region" description="Polar residues" evidence="5">
    <location>
        <begin position="208"/>
        <end position="219"/>
    </location>
</feature>
<dbReference type="SUPFAM" id="SSF49764">
    <property type="entry name" value="HSP20-like chaperones"/>
    <property type="match status" value="2"/>
</dbReference>